<dbReference type="AlphaFoldDB" id="A0A6J6YRA5"/>
<keyword evidence="6" id="KW-0503">Monooxygenase</keyword>
<keyword evidence="2" id="KW-0285">Flavoprotein</keyword>
<evidence type="ECO:0000256" key="4">
    <source>
        <dbReference type="ARBA" id="ARBA00022857"/>
    </source>
</evidence>
<keyword evidence="4" id="KW-0521">NADP</keyword>
<comment type="cofactor">
    <cofactor evidence="1">
        <name>FAD</name>
        <dbReference type="ChEBI" id="CHEBI:57692"/>
    </cofactor>
</comment>
<reference evidence="7" key="1">
    <citation type="submission" date="2020-05" db="EMBL/GenBank/DDBJ databases">
        <authorList>
            <person name="Chiriac C."/>
            <person name="Salcher M."/>
            <person name="Ghai R."/>
            <person name="Kavagutti S V."/>
        </authorList>
    </citation>
    <scope>NUCLEOTIDE SEQUENCE</scope>
</reference>
<dbReference type="Pfam" id="PF13450">
    <property type="entry name" value="NAD_binding_8"/>
    <property type="match status" value="1"/>
</dbReference>
<dbReference type="InterPro" id="IPR036188">
    <property type="entry name" value="FAD/NAD-bd_sf"/>
</dbReference>
<dbReference type="PANTHER" id="PTHR43872">
    <property type="entry name" value="MONOOXYGENASE, PUTATIVE (AFU_ORTHOLOGUE AFUA_8G02570)-RELATED"/>
    <property type="match status" value="1"/>
</dbReference>
<dbReference type="InterPro" id="IPR020946">
    <property type="entry name" value="Flavin_mOase-like"/>
</dbReference>
<dbReference type="SUPFAM" id="SSF51905">
    <property type="entry name" value="FAD/NAD(P)-binding domain"/>
    <property type="match status" value="1"/>
</dbReference>
<dbReference type="GO" id="GO:0004499">
    <property type="term" value="F:N,N-dimethylaniline monooxygenase activity"/>
    <property type="evidence" value="ECO:0007669"/>
    <property type="project" value="InterPro"/>
</dbReference>
<evidence type="ECO:0000256" key="6">
    <source>
        <dbReference type="ARBA" id="ARBA00023033"/>
    </source>
</evidence>
<keyword evidence="3" id="KW-0274">FAD</keyword>
<evidence type="ECO:0000256" key="3">
    <source>
        <dbReference type="ARBA" id="ARBA00022827"/>
    </source>
</evidence>
<protein>
    <submittedName>
        <fullName evidence="7">Unannotated protein</fullName>
    </submittedName>
</protein>
<sequence length="488" mass="55730">MGIDNHFDVIVVGAGISGIGAAYHLQTMSPKSTYQILEGRADFGGTWDLFRYPGIRSDSDMHTLGYRFKPWTADKSIADGPRILDYLRETITENSIDKKIRYNQQVTKAQWSSEDSRWSLTVTDKVSDEVKTFTCGYLFMCSGYYSYKQGFTPEFAGVEKFKGKVVHPQQWPQDLYYKNKRVVVIGSGATAMTLVPAMANDVAEITLLQRSPTYVISRPSVDPFAKRMRRIWPKKIAYALTRVENTTRQQELYKLCREAPEGVKSVLIDAVRAELGADFDVDKHFTPTYKPWDQRMCLVPDSDLFVALRSNKAKVVTDTIKTFTETGIQLDSGEHLEADIVVTATGLNLCTLGEMEFVVDSQPVDFAKTWTYKGFAFSGIPNLASSWGYINASWTLRADLTCEYVCRLLNHMRKTKTTSCTPTLRKIDQDMPQRNWLEDFTSGYMKRMMHKMPRQGDHEPWINPQNYELDKKMFRKSPIDDGVMLFTN</sequence>
<dbReference type="Pfam" id="PF00743">
    <property type="entry name" value="FMO-like"/>
    <property type="match status" value="1"/>
</dbReference>
<accession>A0A6J6YRA5</accession>
<dbReference type="GO" id="GO:0050661">
    <property type="term" value="F:NADP binding"/>
    <property type="evidence" value="ECO:0007669"/>
    <property type="project" value="InterPro"/>
</dbReference>
<dbReference type="Gene3D" id="3.50.50.60">
    <property type="entry name" value="FAD/NAD(P)-binding domain"/>
    <property type="match status" value="3"/>
</dbReference>
<dbReference type="PRINTS" id="PR00411">
    <property type="entry name" value="PNDRDTASEI"/>
</dbReference>
<dbReference type="GO" id="GO:0050660">
    <property type="term" value="F:flavin adenine dinucleotide binding"/>
    <property type="evidence" value="ECO:0007669"/>
    <property type="project" value="InterPro"/>
</dbReference>
<dbReference type="InterPro" id="IPR051820">
    <property type="entry name" value="FAD-binding_MO"/>
</dbReference>
<evidence type="ECO:0000256" key="1">
    <source>
        <dbReference type="ARBA" id="ARBA00001974"/>
    </source>
</evidence>
<organism evidence="7">
    <name type="scientific">freshwater metagenome</name>
    <dbReference type="NCBI Taxonomy" id="449393"/>
    <lineage>
        <taxon>unclassified sequences</taxon>
        <taxon>metagenomes</taxon>
        <taxon>ecological metagenomes</taxon>
    </lineage>
</organism>
<evidence type="ECO:0000256" key="2">
    <source>
        <dbReference type="ARBA" id="ARBA00022630"/>
    </source>
</evidence>
<gene>
    <name evidence="7" type="ORF">UFOPK3026_01154</name>
</gene>
<keyword evidence="5" id="KW-0560">Oxidoreductase</keyword>
<evidence type="ECO:0000313" key="7">
    <source>
        <dbReference type="EMBL" id="CAB4811679.1"/>
    </source>
</evidence>
<proteinExistence type="predicted"/>
<evidence type="ECO:0000256" key="5">
    <source>
        <dbReference type="ARBA" id="ARBA00023002"/>
    </source>
</evidence>
<dbReference type="PANTHER" id="PTHR43872:SF1">
    <property type="entry name" value="MONOOXYGENASE, PUTATIVE (AFU_ORTHOLOGUE AFUA_8G02570)-RELATED"/>
    <property type="match status" value="1"/>
</dbReference>
<name>A0A6J6YRA5_9ZZZZ</name>
<dbReference type="FunFam" id="3.50.50.60:FF:000228">
    <property type="entry name" value="FAD-containing monooxygenase EthA"/>
    <property type="match status" value="1"/>
</dbReference>
<dbReference type="EMBL" id="CAFAAP010000186">
    <property type="protein sequence ID" value="CAB4811679.1"/>
    <property type="molecule type" value="Genomic_DNA"/>
</dbReference>